<evidence type="ECO:0000313" key="1">
    <source>
        <dbReference type="EMBL" id="KAG9325613.1"/>
    </source>
</evidence>
<name>A0A9P8CYG5_MORAP</name>
<dbReference type="EMBL" id="JAIFTL010000036">
    <property type="protein sequence ID" value="KAG9325613.1"/>
    <property type="molecule type" value="Genomic_DNA"/>
</dbReference>
<comment type="caution">
    <text evidence="1">The sequence shown here is derived from an EMBL/GenBank/DDBJ whole genome shotgun (WGS) entry which is preliminary data.</text>
</comment>
<proteinExistence type="predicted"/>
<dbReference type="Proteomes" id="UP000717515">
    <property type="component" value="Unassembled WGS sequence"/>
</dbReference>
<reference evidence="1" key="1">
    <citation type="submission" date="2021-07" db="EMBL/GenBank/DDBJ databases">
        <title>Draft genome of Mortierella alpina, strain LL118, isolated from an aspen leaf litter sample.</title>
        <authorList>
            <person name="Yang S."/>
            <person name="Vinatzer B.A."/>
        </authorList>
    </citation>
    <scope>NUCLEOTIDE SEQUENCE</scope>
    <source>
        <strain evidence="1">LL118</strain>
    </source>
</reference>
<sequence>MDVNSTNVFVSTYLHGLLRILSNTPDKETTMDKIKDALYGEPEPAVRKTTPAVNPHRCAKHVEDLMGAIMNFEVEDQFSLVWKCMRSDKGNEPLRHSPPSVKPDHSV</sequence>
<evidence type="ECO:0000313" key="2">
    <source>
        <dbReference type="Proteomes" id="UP000717515"/>
    </source>
</evidence>
<dbReference type="AlphaFoldDB" id="A0A9P8CYG5"/>
<gene>
    <name evidence="1" type="ORF">KVV02_000638</name>
</gene>
<accession>A0A9P8CYG5</accession>
<organism evidence="1 2">
    <name type="scientific">Mortierella alpina</name>
    <name type="common">Oleaginous fungus</name>
    <name type="synonym">Mortierella renispora</name>
    <dbReference type="NCBI Taxonomy" id="64518"/>
    <lineage>
        <taxon>Eukaryota</taxon>
        <taxon>Fungi</taxon>
        <taxon>Fungi incertae sedis</taxon>
        <taxon>Mucoromycota</taxon>
        <taxon>Mortierellomycotina</taxon>
        <taxon>Mortierellomycetes</taxon>
        <taxon>Mortierellales</taxon>
        <taxon>Mortierellaceae</taxon>
        <taxon>Mortierella</taxon>
    </lineage>
</organism>
<protein>
    <submittedName>
        <fullName evidence="1">Uncharacterized protein</fullName>
    </submittedName>
</protein>